<dbReference type="PANTHER" id="PTHR45228:SF8">
    <property type="entry name" value="TWO-COMPONENT RESPONSE REGULATOR-RELATED"/>
    <property type="match status" value="1"/>
</dbReference>
<dbReference type="SUPFAM" id="SSF109604">
    <property type="entry name" value="HD-domain/PDEase-like"/>
    <property type="match status" value="1"/>
</dbReference>
<keyword evidence="4" id="KW-1185">Reference proteome</keyword>
<evidence type="ECO:0000313" key="3">
    <source>
        <dbReference type="EMBL" id="GLI54572.1"/>
    </source>
</evidence>
<organism evidence="3 4">
    <name type="scientific">Propionigenium maris DSM 9537</name>
    <dbReference type="NCBI Taxonomy" id="1123000"/>
    <lineage>
        <taxon>Bacteria</taxon>
        <taxon>Fusobacteriati</taxon>
        <taxon>Fusobacteriota</taxon>
        <taxon>Fusobacteriia</taxon>
        <taxon>Fusobacteriales</taxon>
        <taxon>Fusobacteriaceae</taxon>
        <taxon>Propionigenium</taxon>
    </lineage>
</organism>
<keyword evidence="1" id="KW-1133">Transmembrane helix</keyword>
<dbReference type="NCBIfam" id="TIGR00277">
    <property type="entry name" value="HDIG"/>
    <property type="match status" value="1"/>
</dbReference>
<dbReference type="Gene3D" id="1.10.3210.10">
    <property type="entry name" value="Hypothetical protein af1432"/>
    <property type="match status" value="1"/>
</dbReference>
<dbReference type="PANTHER" id="PTHR45228">
    <property type="entry name" value="CYCLIC DI-GMP PHOSPHODIESTERASE TM_0186-RELATED"/>
    <property type="match status" value="1"/>
</dbReference>
<dbReference type="Proteomes" id="UP001144471">
    <property type="component" value="Unassembled WGS sequence"/>
</dbReference>
<accession>A0A9W6LLD7</accession>
<evidence type="ECO:0000313" key="4">
    <source>
        <dbReference type="Proteomes" id="UP001144471"/>
    </source>
</evidence>
<dbReference type="InterPro" id="IPR003607">
    <property type="entry name" value="HD/PDEase_dom"/>
</dbReference>
<dbReference type="InterPro" id="IPR006675">
    <property type="entry name" value="HDIG_dom"/>
</dbReference>
<gene>
    <name evidence="3" type="ORF">PM10SUCC1_00870</name>
</gene>
<dbReference type="SUPFAM" id="SSF53850">
    <property type="entry name" value="Periplasmic binding protein-like II"/>
    <property type="match status" value="2"/>
</dbReference>
<feature type="domain" description="HD-GYP" evidence="2">
    <location>
        <begin position="532"/>
        <end position="689"/>
    </location>
</feature>
<dbReference type="CDD" id="cd00077">
    <property type="entry name" value="HDc"/>
    <property type="match status" value="1"/>
</dbReference>
<dbReference type="SMART" id="SM00471">
    <property type="entry name" value="HDc"/>
    <property type="match status" value="1"/>
</dbReference>
<dbReference type="SMART" id="SM00062">
    <property type="entry name" value="PBPb"/>
    <property type="match status" value="1"/>
</dbReference>
<name>A0A9W6LLD7_9FUSO</name>
<dbReference type="AlphaFoldDB" id="A0A9W6LLD7"/>
<feature type="transmembrane region" description="Helical" evidence="1">
    <location>
        <begin position="503"/>
        <end position="522"/>
    </location>
</feature>
<dbReference type="InterPro" id="IPR001638">
    <property type="entry name" value="Solute-binding_3/MltF_N"/>
</dbReference>
<keyword evidence="1" id="KW-0812">Transmembrane</keyword>
<proteinExistence type="predicted"/>
<dbReference type="InterPro" id="IPR037522">
    <property type="entry name" value="HD_GYP_dom"/>
</dbReference>
<dbReference type="EMBL" id="BSDY01000001">
    <property type="protein sequence ID" value="GLI54572.1"/>
    <property type="molecule type" value="Genomic_DNA"/>
</dbReference>
<keyword evidence="1" id="KW-0472">Membrane</keyword>
<sequence>MSKLIWPLFLFTSFLLFGENGGDINLTQEEIKWIKVAKEKEVLIYLDTDLGILNYHTENGSNGIYPDIIKTLEEVTRLNFKVVKQEKKDFHEAVDSGIPHIVMGVEDYKRNRGKYYYLKDPINLSGVLITREDYPLTDYSTDLSGKTIVYVEGDQIVNEVIKRYGSRVILISKPSTQEAVESLLSGEADIYADDLQDGLKYMVENPDPEIKINYSSPSLKTRYYIGGLNYYKPLVDIIGRIVDTFDFNRRTVYEEVLEYTRDKLHISREIEDYLKKNSTLRVFIPQNIDVYPLFYKDILGKQEGFIVNYFYEIERILGVNIVFQEADSPEGLQINPSIMAINGEDINGEGFLTTDPYDEFQFLIFNREDEKYIPHLEDLRKYRIAVQKNSMADLFLNHMGFEENLIAFHSQKEVIKAVATGEADALIGGIQNTHYLLKRYNIKNIKLAGVINDKISMKFGVPREDETLYFVINSLSRDFSSGIEKRKKEFLERNIEITKDFKASIFITLVSALGFLGVFIHLKRFKRIYSKLTNITLGLVGTLESANSYNDEDTGDHVKRIGEYSHLIADELKLPREFVREVGLYASLHDIGKIGIPDSILKKPGKLTREEFTEMKKHTEIGFNLIKDLEVSPIAMNIIRHHHEKWDGSGYGMGLSGEDIPLEARIVALADVYDALCQKRIYKDPFSHE</sequence>
<evidence type="ECO:0000259" key="2">
    <source>
        <dbReference type="PROSITE" id="PS51832"/>
    </source>
</evidence>
<dbReference type="Pfam" id="PF13487">
    <property type="entry name" value="HD_5"/>
    <property type="match status" value="1"/>
</dbReference>
<reference evidence="3" key="1">
    <citation type="submission" date="2022-12" db="EMBL/GenBank/DDBJ databases">
        <title>Reference genome sequencing for broad-spectrum identification of bacterial and archaeal isolates by mass spectrometry.</title>
        <authorList>
            <person name="Sekiguchi Y."/>
            <person name="Tourlousse D.M."/>
        </authorList>
    </citation>
    <scope>NUCLEOTIDE SEQUENCE</scope>
    <source>
        <strain evidence="3">10succ1</strain>
    </source>
</reference>
<dbReference type="Gene3D" id="3.40.190.10">
    <property type="entry name" value="Periplasmic binding protein-like II"/>
    <property type="match status" value="4"/>
</dbReference>
<comment type="caution">
    <text evidence="3">The sequence shown here is derived from an EMBL/GenBank/DDBJ whole genome shotgun (WGS) entry which is preliminary data.</text>
</comment>
<dbReference type="InterPro" id="IPR052020">
    <property type="entry name" value="Cyclic_di-GMP/3'3'-cGAMP_PDE"/>
</dbReference>
<protein>
    <submittedName>
        <fullName evidence="3">Metal-dependent phosphohydrolase</fullName>
    </submittedName>
</protein>
<evidence type="ECO:0000256" key="1">
    <source>
        <dbReference type="SAM" id="Phobius"/>
    </source>
</evidence>
<dbReference type="PROSITE" id="PS51832">
    <property type="entry name" value="HD_GYP"/>
    <property type="match status" value="1"/>
</dbReference>